<protein>
    <submittedName>
        <fullName evidence="4">Estrogen sulfotransferase</fullName>
    </submittedName>
</protein>
<dbReference type="InterPro" id="IPR000863">
    <property type="entry name" value="Sulfotransferase_dom"/>
</dbReference>
<evidence type="ECO:0000313" key="5">
    <source>
        <dbReference type="Proteomes" id="UP000283509"/>
    </source>
</evidence>
<dbReference type="Pfam" id="PF00685">
    <property type="entry name" value="Sulfotransfer_1"/>
    <property type="match status" value="2"/>
</dbReference>
<dbReference type="PANTHER" id="PTHR11783">
    <property type="entry name" value="SULFOTRANSFERASE SULT"/>
    <property type="match status" value="1"/>
</dbReference>
<dbReference type="GO" id="GO:0008146">
    <property type="term" value="F:sulfotransferase activity"/>
    <property type="evidence" value="ECO:0007669"/>
    <property type="project" value="InterPro"/>
</dbReference>
<organism evidence="4 5">
    <name type="scientific">Penaeus vannamei</name>
    <name type="common">Whiteleg shrimp</name>
    <name type="synonym">Litopenaeus vannamei</name>
    <dbReference type="NCBI Taxonomy" id="6689"/>
    <lineage>
        <taxon>Eukaryota</taxon>
        <taxon>Metazoa</taxon>
        <taxon>Ecdysozoa</taxon>
        <taxon>Arthropoda</taxon>
        <taxon>Crustacea</taxon>
        <taxon>Multicrustacea</taxon>
        <taxon>Malacostraca</taxon>
        <taxon>Eumalacostraca</taxon>
        <taxon>Eucarida</taxon>
        <taxon>Decapoda</taxon>
        <taxon>Dendrobranchiata</taxon>
        <taxon>Penaeoidea</taxon>
        <taxon>Penaeidae</taxon>
        <taxon>Penaeus</taxon>
    </lineage>
</organism>
<keyword evidence="5" id="KW-1185">Reference proteome</keyword>
<dbReference type="InterPro" id="IPR027417">
    <property type="entry name" value="P-loop_NTPase"/>
</dbReference>
<proteinExistence type="inferred from homology"/>
<dbReference type="Proteomes" id="UP000283509">
    <property type="component" value="Unassembled WGS sequence"/>
</dbReference>
<evidence type="ECO:0000313" key="4">
    <source>
        <dbReference type="EMBL" id="ROT72566.1"/>
    </source>
</evidence>
<dbReference type="SUPFAM" id="SSF52540">
    <property type="entry name" value="P-loop containing nucleoside triphosphate hydrolases"/>
    <property type="match status" value="1"/>
</dbReference>
<reference evidence="4 5" key="1">
    <citation type="submission" date="2018-04" db="EMBL/GenBank/DDBJ databases">
        <authorList>
            <person name="Zhang X."/>
            <person name="Yuan J."/>
            <person name="Li F."/>
            <person name="Xiang J."/>
        </authorList>
    </citation>
    <scope>NUCLEOTIDE SEQUENCE [LARGE SCALE GENOMIC DNA]</scope>
    <source>
        <tissue evidence="4">Muscle</tissue>
    </source>
</reference>
<dbReference type="AlphaFoldDB" id="A0A3R7QA48"/>
<evidence type="ECO:0000256" key="2">
    <source>
        <dbReference type="ARBA" id="ARBA00022679"/>
    </source>
</evidence>
<name>A0A3R7QA48_PENVA</name>
<sequence length="317" mass="36582">MQSKPVFAPQSASQPDAMSTAFPHSLEPLEAATQAEVEKRFLGCRFGLVRVKETGFLMPAHYAKYAEKYYNFRFLEDDVVVMTHPKCGTTWMQEIVWTMRSGLDFDTPLELGVRSPFLEFDSLENPELEPLEEWAEEFRARNPGKDPKEEGLYLFLADSSPSPRTIKTHLPFSLLNPSLLDTSKGPYWKHVAEGWEKRDHPNVLFIFYEDLKEDIMREMRRLNAFLGTGYTDEQLLKVAEHTKFSNMKSRSTTNPTEAAVKVGRFKAGEGEFVRKGMTGGWASYFTTELEEKFEQWVEKWKDVASEIPFKYEINKKA</sequence>
<accession>A0A3R7QA48</accession>
<gene>
    <name evidence="4" type="ORF">C7M84_009046</name>
</gene>
<dbReference type="EMBL" id="QCYY01002135">
    <property type="protein sequence ID" value="ROT72566.1"/>
    <property type="molecule type" value="Genomic_DNA"/>
</dbReference>
<dbReference type="Gene3D" id="3.40.50.300">
    <property type="entry name" value="P-loop containing nucleotide triphosphate hydrolases"/>
    <property type="match status" value="2"/>
</dbReference>
<feature type="domain" description="Sulfotransferase" evidence="3">
    <location>
        <begin position="77"/>
        <end position="182"/>
    </location>
</feature>
<keyword evidence="2 4" id="KW-0808">Transferase</keyword>
<feature type="domain" description="Sulfotransferase" evidence="3">
    <location>
        <begin position="184"/>
        <end position="300"/>
    </location>
</feature>
<comment type="caution">
    <text evidence="4">The sequence shown here is derived from an EMBL/GenBank/DDBJ whole genome shotgun (WGS) entry which is preliminary data.</text>
</comment>
<reference evidence="4 5" key="2">
    <citation type="submission" date="2019-01" db="EMBL/GenBank/DDBJ databases">
        <title>The decoding of complex shrimp genome reveals the adaptation for benthos swimmer, frequently molting mechanism and breeding impact on genome.</title>
        <authorList>
            <person name="Sun Y."/>
            <person name="Gao Y."/>
            <person name="Yu Y."/>
        </authorList>
    </citation>
    <scope>NUCLEOTIDE SEQUENCE [LARGE SCALE GENOMIC DNA]</scope>
    <source>
        <tissue evidence="4">Muscle</tissue>
    </source>
</reference>
<evidence type="ECO:0000259" key="3">
    <source>
        <dbReference type="Pfam" id="PF00685"/>
    </source>
</evidence>
<dbReference type="OrthoDB" id="205623at2759"/>
<evidence type="ECO:0000256" key="1">
    <source>
        <dbReference type="ARBA" id="ARBA00005771"/>
    </source>
</evidence>
<comment type="similarity">
    <text evidence="1">Belongs to the sulfotransferase 1 family.</text>
</comment>